<evidence type="ECO:0000313" key="3">
    <source>
        <dbReference type="Proteomes" id="UP001519343"/>
    </source>
</evidence>
<feature type="domain" description="SHS2" evidence="1">
    <location>
        <begin position="9"/>
        <end position="206"/>
    </location>
</feature>
<accession>A0ABS4GRQ4</accession>
<keyword evidence="2" id="KW-0131">Cell cycle</keyword>
<evidence type="ECO:0000259" key="1">
    <source>
        <dbReference type="SMART" id="SM00842"/>
    </source>
</evidence>
<protein>
    <submittedName>
        <fullName evidence="2">Cell division protein FtsA</fullName>
    </submittedName>
</protein>
<gene>
    <name evidence="2" type="ORF">J2Z37_002942</name>
</gene>
<dbReference type="PANTHER" id="PTHR32432:SF3">
    <property type="entry name" value="ETHANOLAMINE UTILIZATION PROTEIN EUTJ"/>
    <property type="match status" value="1"/>
</dbReference>
<dbReference type="GO" id="GO:0051301">
    <property type="term" value="P:cell division"/>
    <property type="evidence" value="ECO:0007669"/>
    <property type="project" value="UniProtKB-KW"/>
</dbReference>
<comment type="caution">
    <text evidence="2">The sequence shown here is derived from an EMBL/GenBank/DDBJ whole genome shotgun (WGS) entry which is preliminary data.</text>
</comment>
<name>A0ABS4GRQ4_9BACL</name>
<keyword evidence="2" id="KW-0132">Cell division</keyword>
<reference evidence="2 3" key="1">
    <citation type="submission" date="2021-03" db="EMBL/GenBank/DDBJ databases">
        <title>Genomic Encyclopedia of Type Strains, Phase IV (KMG-IV): sequencing the most valuable type-strain genomes for metagenomic binning, comparative biology and taxonomic classification.</title>
        <authorList>
            <person name="Goeker M."/>
        </authorList>
    </citation>
    <scope>NUCLEOTIDE SEQUENCE [LARGE SCALE GENOMIC DNA]</scope>
    <source>
        <strain evidence="2 3">DSM 24738</strain>
    </source>
</reference>
<organism evidence="2 3">
    <name type="scientific">Ammoniphilus resinae</name>
    <dbReference type="NCBI Taxonomy" id="861532"/>
    <lineage>
        <taxon>Bacteria</taxon>
        <taxon>Bacillati</taxon>
        <taxon>Bacillota</taxon>
        <taxon>Bacilli</taxon>
        <taxon>Bacillales</taxon>
        <taxon>Paenibacillaceae</taxon>
        <taxon>Aneurinibacillus group</taxon>
        <taxon>Ammoniphilus</taxon>
    </lineage>
</organism>
<dbReference type="EMBL" id="JAGGKT010000008">
    <property type="protein sequence ID" value="MBP1932931.1"/>
    <property type="molecule type" value="Genomic_DNA"/>
</dbReference>
<dbReference type="InterPro" id="IPR043129">
    <property type="entry name" value="ATPase_NBD"/>
</dbReference>
<dbReference type="InterPro" id="IPR003494">
    <property type="entry name" value="SHS2_FtsA"/>
</dbReference>
<proteinExistence type="predicted"/>
<dbReference type="CDD" id="cd24004">
    <property type="entry name" value="ASKHA_NBD_PilM-like"/>
    <property type="match status" value="1"/>
</dbReference>
<dbReference type="PANTHER" id="PTHR32432">
    <property type="entry name" value="CELL DIVISION PROTEIN FTSA-RELATED"/>
    <property type="match status" value="1"/>
</dbReference>
<evidence type="ECO:0000313" key="2">
    <source>
        <dbReference type="EMBL" id="MBP1932931.1"/>
    </source>
</evidence>
<dbReference type="Proteomes" id="UP001519343">
    <property type="component" value="Unassembled WGS sequence"/>
</dbReference>
<dbReference type="Pfam" id="PF14450">
    <property type="entry name" value="FtsA"/>
    <property type="match status" value="1"/>
</dbReference>
<dbReference type="Gene3D" id="3.30.420.40">
    <property type="match status" value="2"/>
</dbReference>
<dbReference type="SMART" id="SM00842">
    <property type="entry name" value="FtsA"/>
    <property type="match status" value="1"/>
</dbReference>
<dbReference type="SUPFAM" id="SSF53067">
    <property type="entry name" value="Actin-like ATPase domain"/>
    <property type="match status" value="2"/>
</dbReference>
<sequence>MSEKPSDLIFSLDIGTRSVVGVLLKQQEDVFAVIDFEIAEHDERSMLDGQIHDVLEVSQVIRTVKSRLEDRNGPLKQVSVAAAGRSLKTIRLSLEHATPGKSLLNKDDVLSLELSAIQEAQKQLAEHHSETEFHHYYCVGYSVINYYLDGEMIGNLIDQRGSIANVEIIATFLPRIVVDSLMTALKRADLQMNTLTLEPIAAINILIPSSMRKLNIALVDIGAGTSDIALTAEGTITAYGMVPVAGDEITEALSQAYLLDFQDAEHIKRQLQTDQPVTFTDILGMEYTSSVEEMVKRISPDIEHLAEKISHKIFELNGSSPQAVMLIGGGSLTPTLPEVLAQKLQLPATRVAVRGADAIKNLVLNDSLKGPEFVTPIGIAVAAQSHPIKYLTVSLNDEEVRIFDLKKIQVGDVMLHAGINIKKLYGKPGMAISVHVNGKLKFLPGTLGEAPHIMVNGLPAHFDTVVKNNDVITVEAGRDGTSPDVLVRDLIEDIGTLDVYINEQLYSLPPLFERNEQPCEMTEKIQDRDRIQIRLPRTVQEIIIAARRTNLLETVKLSYTLNQRGKTAILRKAKLYVNDKEASLISSVSQNDRITVEEISMMEKPTLSSLLSEEELVSLSMNVTFNGMPLQLPIIKTELFVNGNPAVPEQLIEDGDSIEFKASPPVTPIFSDVFRYIDIDLGKPGPSTQMKTCINGEPAHFHSELKEGDQLELIWE</sequence>
<dbReference type="RefSeq" id="WP_342453829.1">
    <property type="nucleotide sequence ID" value="NZ_JAGGKT010000008.1"/>
</dbReference>
<dbReference type="InterPro" id="IPR050696">
    <property type="entry name" value="FtsA/MreB"/>
</dbReference>
<keyword evidence="3" id="KW-1185">Reference proteome</keyword>